<evidence type="ECO:0000256" key="7">
    <source>
        <dbReference type="PROSITE-ProRule" id="PRU00409"/>
    </source>
</evidence>
<dbReference type="PROSITE" id="PS50979">
    <property type="entry name" value="BC"/>
    <property type="match status" value="1"/>
</dbReference>
<dbReference type="Pfam" id="PF02786">
    <property type="entry name" value="CPSase_L_D2"/>
    <property type="match status" value="1"/>
</dbReference>
<dbReference type="Gene3D" id="3.30.470.20">
    <property type="entry name" value="ATP-grasp fold, B domain"/>
    <property type="match status" value="1"/>
</dbReference>
<gene>
    <name evidence="10" type="primary">accC</name>
    <name evidence="10" type="ORF">KL86CLO1_12480</name>
</gene>
<evidence type="ECO:0000313" key="10">
    <source>
        <dbReference type="EMBL" id="SBW08577.1"/>
    </source>
</evidence>
<protein>
    <recommendedName>
        <fullName evidence="1">biotin carboxylase</fullName>
        <ecNumber evidence="1">6.3.4.14</ecNumber>
    </recommendedName>
</protein>
<dbReference type="Pfam" id="PF00289">
    <property type="entry name" value="Biotin_carb_N"/>
    <property type="match status" value="1"/>
</dbReference>
<accession>A0A212KAC2</accession>
<keyword evidence="6" id="KW-0092">Biotin</keyword>
<dbReference type="InterPro" id="IPR011054">
    <property type="entry name" value="Rudment_hybrid_motif"/>
</dbReference>
<keyword evidence="4 7" id="KW-0067">ATP-binding</keyword>
<name>A0A212KAC2_9FIRM</name>
<dbReference type="GO" id="GO:0046872">
    <property type="term" value="F:metal ion binding"/>
    <property type="evidence" value="ECO:0007669"/>
    <property type="project" value="InterPro"/>
</dbReference>
<evidence type="ECO:0000259" key="9">
    <source>
        <dbReference type="PROSITE" id="PS50979"/>
    </source>
</evidence>
<dbReference type="InterPro" id="IPR011761">
    <property type="entry name" value="ATP-grasp"/>
</dbReference>
<dbReference type="InterPro" id="IPR050856">
    <property type="entry name" value="Biotin_carboxylase_complex"/>
</dbReference>
<dbReference type="InterPro" id="IPR005482">
    <property type="entry name" value="Biotin_COase_C"/>
</dbReference>
<dbReference type="UniPathway" id="UPA00655">
    <property type="reaction ID" value="UER00711"/>
</dbReference>
<dbReference type="SUPFAM" id="SSF56059">
    <property type="entry name" value="Glutathione synthetase ATP-binding domain-like"/>
    <property type="match status" value="1"/>
</dbReference>
<dbReference type="FunFam" id="3.30.1490.20:FF:000003">
    <property type="entry name" value="acetyl-CoA carboxylase isoform X1"/>
    <property type="match status" value="1"/>
</dbReference>
<keyword evidence="2 10" id="KW-0436">Ligase</keyword>
<dbReference type="PANTHER" id="PTHR18866">
    <property type="entry name" value="CARBOXYLASE:PYRUVATE/ACETYL-COA/PROPIONYL-COA CARBOXYLASE"/>
    <property type="match status" value="1"/>
</dbReference>
<dbReference type="GO" id="GO:0005524">
    <property type="term" value="F:ATP binding"/>
    <property type="evidence" value="ECO:0007669"/>
    <property type="project" value="UniProtKB-UniRule"/>
</dbReference>
<reference evidence="10" key="1">
    <citation type="submission" date="2016-04" db="EMBL/GenBank/DDBJ databases">
        <authorList>
            <person name="Evans L.H."/>
            <person name="Alamgir A."/>
            <person name="Owens N."/>
            <person name="Weber N.D."/>
            <person name="Virtaneva K."/>
            <person name="Barbian K."/>
            <person name="Babar A."/>
            <person name="Rosenke K."/>
        </authorList>
    </citation>
    <scope>NUCLEOTIDE SEQUENCE</scope>
    <source>
        <strain evidence="10">86</strain>
    </source>
</reference>
<dbReference type="InterPro" id="IPR016185">
    <property type="entry name" value="PreATP-grasp_dom_sf"/>
</dbReference>
<evidence type="ECO:0000256" key="6">
    <source>
        <dbReference type="ARBA" id="ARBA00023267"/>
    </source>
</evidence>
<organism evidence="10">
    <name type="scientific">uncultured Eubacteriales bacterium</name>
    <dbReference type="NCBI Taxonomy" id="172733"/>
    <lineage>
        <taxon>Bacteria</taxon>
        <taxon>Bacillati</taxon>
        <taxon>Bacillota</taxon>
        <taxon>Clostridia</taxon>
        <taxon>Eubacteriales</taxon>
        <taxon>environmental samples</taxon>
    </lineage>
</organism>
<dbReference type="SMART" id="SM00878">
    <property type="entry name" value="Biotin_carb_C"/>
    <property type="match status" value="1"/>
</dbReference>
<evidence type="ECO:0000259" key="8">
    <source>
        <dbReference type="PROSITE" id="PS50975"/>
    </source>
</evidence>
<evidence type="ECO:0000256" key="4">
    <source>
        <dbReference type="ARBA" id="ARBA00022840"/>
    </source>
</evidence>
<keyword evidence="3 7" id="KW-0547">Nucleotide-binding</keyword>
<dbReference type="Pfam" id="PF02785">
    <property type="entry name" value="Biotin_carb_C"/>
    <property type="match status" value="1"/>
</dbReference>
<dbReference type="PROSITE" id="PS50975">
    <property type="entry name" value="ATP_GRASP"/>
    <property type="match status" value="1"/>
</dbReference>
<dbReference type="PROSITE" id="PS00867">
    <property type="entry name" value="CPSASE_2"/>
    <property type="match status" value="1"/>
</dbReference>
<proteinExistence type="predicted"/>
<dbReference type="AlphaFoldDB" id="A0A212KAC2"/>
<dbReference type="SUPFAM" id="SSF51246">
    <property type="entry name" value="Rudiment single hybrid motif"/>
    <property type="match status" value="1"/>
</dbReference>
<dbReference type="EMBL" id="FLUN01000001">
    <property type="protein sequence ID" value="SBW08577.1"/>
    <property type="molecule type" value="Genomic_DNA"/>
</dbReference>
<dbReference type="EC" id="6.3.4.14" evidence="1"/>
<dbReference type="InterPro" id="IPR011764">
    <property type="entry name" value="Biotin_carboxylation_dom"/>
</dbReference>
<dbReference type="NCBIfam" id="NF006367">
    <property type="entry name" value="PRK08591.1"/>
    <property type="match status" value="1"/>
</dbReference>
<keyword evidence="5" id="KW-0460">Magnesium</keyword>
<dbReference type="SUPFAM" id="SSF52440">
    <property type="entry name" value="PreATP-grasp domain"/>
    <property type="match status" value="1"/>
</dbReference>
<dbReference type="FunFam" id="3.40.50.20:FF:000010">
    <property type="entry name" value="Propionyl-CoA carboxylase subunit alpha"/>
    <property type="match status" value="1"/>
</dbReference>
<dbReference type="InterPro" id="IPR004549">
    <property type="entry name" value="Acetyl_CoA_COase_biotin_COase"/>
</dbReference>
<evidence type="ECO:0000256" key="5">
    <source>
        <dbReference type="ARBA" id="ARBA00022842"/>
    </source>
</evidence>
<evidence type="ECO:0000256" key="3">
    <source>
        <dbReference type="ARBA" id="ARBA00022741"/>
    </source>
</evidence>
<dbReference type="InterPro" id="IPR005481">
    <property type="entry name" value="BC-like_N"/>
</dbReference>
<dbReference type="PANTHER" id="PTHR18866:SF33">
    <property type="entry name" value="METHYLCROTONOYL-COA CARBOXYLASE SUBUNIT ALPHA, MITOCHONDRIAL-RELATED"/>
    <property type="match status" value="1"/>
</dbReference>
<feature type="domain" description="Biotin carboxylation" evidence="9">
    <location>
        <begin position="1"/>
        <end position="445"/>
    </location>
</feature>
<feature type="domain" description="ATP-grasp" evidence="8">
    <location>
        <begin position="120"/>
        <end position="316"/>
    </location>
</feature>
<dbReference type="GO" id="GO:2001295">
    <property type="term" value="P:malonyl-CoA biosynthetic process"/>
    <property type="evidence" value="ECO:0007669"/>
    <property type="project" value="UniProtKB-UniPathway"/>
</dbReference>
<dbReference type="GO" id="GO:0004075">
    <property type="term" value="F:biotin carboxylase activity"/>
    <property type="evidence" value="ECO:0007669"/>
    <property type="project" value="UniProtKB-EC"/>
</dbReference>
<evidence type="ECO:0000256" key="2">
    <source>
        <dbReference type="ARBA" id="ARBA00022598"/>
    </source>
</evidence>
<dbReference type="InterPro" id="IPR005479">
    <property type="entry name" value="CPAse_ATP-bd"/>
</dbReference>
<sequence>MFSKILIANRGEIAVRVIRACKEMGVSTVAVHSPCDRESLHVALADEHLCIGGNSVSESYLNMESILAAAEVTGAGAIHPGYGLLSENSQFAALCEKFQLPFIGPSSDIIRRMGNKEEARRTMQSAGVPVVPGTDVIEDLAAARKAAETIGFPLLCKARSGGGGRGIRLVERAEDFETAFLTASREAQSAFGDGGIYLEKYLARTKHIEIQLLCDKHGNAVSLGERDCSMQRRRQKMLEESPAPTLKPRVREAMVKAAVKAAEAVKYTGVGTIEFLLDGDDAFYFMEMNTRLQVEHPVTEFVTGIDLVKWQIRTAAGAVLPFKQSDIDCRGHAIECRIVAENPAQGFRPSCGVISRLHVPAGPWVRFDSHIYQNYQVLPYYDSLLGKLIVHASTREEALRKLRAALCELVITGVDHNGEFLMDLLAMREFIDGSYHTNTLEGLGN</sequence>
<dbReference type="NCBIfam" id="TIGR00514">
    <property type="entry name" value="accC"/>
    <property type="match status" value="1"/>
</dbReference>
<evidence type="ECO:0000256" key="1">
    <source>
        <dbReference type="ARBA" id="ARBA00013263"/>
    </source>
</evidence>